<dbReference type="SUPFAM" id="SSF56024">
    <property type="entry name" value="Phospholipase D/nuclease"/>
    <property type="match status" value="1"/>
</dbReference>
<evidence type="ECO:0000256" key="4">
    <source>
        <dbReference type="SAM" id="MobiDB-lite"/>
    </source>
</evidence>
<feature type="non-terminal residue" evidence="5">
    <location>
        <position position="168"/>
    </location>
</feature>
<gene>
    <name evidence="5" type="ORF">GPM918_LOCUS42444</name>
    <name evidence="6" type="ORF">SRO942_LOCUS43676</name>
</gene>
<comment type="catalytic activity">
    <reaction evidence="1">
        <text>a 1,2-diacyl-sn-glycero-3-phosphocholine + H2O = a 1,2-diacyl-sn-glycero-3-phosphate + choline + H(+)</text>
        <dbReference type="Rhea" id="RHEA:14445"/>
        <dbReference type="ChEBI" id="CHEBI:15354"/>
        <dbReference type="ChEBI" id="CHEBI:15377"/>
        <dbReference type="ChEBI" id="CHEBI:15378"/>
        <dbReference type="ChEBI" id="CHEBI:57643"/>
        <dbReference type="ChEBI" id="CHEBI:58608"/>
        <dbReference type="EC" id="3.1.4.4"/>
    </reaction>
</comment>
<evidence type="ECO:0000256" key="1">
    <source>
        <dbReference type="ARBA" id="ARBA00000798"/>
    </source>
</evidence>
<evidence type="ECO:0000256" key="3">
    <source>
        <dbReference type="ARBA" id="ARBA00023098"/>
    </source>
</evidence>
<feature type="non-terminal residue" evidence="5">
    <location>
        <position position="1"/>
    </location>
</feature>
<keyword evidence="2" id="KW-0677">Repeat</keyword>
<reference evidence="5" key="1">
    <citation type="submission" date="2021-02" db="EMBL/GenBank/DDBJ databases">
        <authorList>
            <person name="Nowell W R."/>
        </authorList>
    </citation>
    <scope>NUCLEOTIDE SEQUENCE</scope>
</reference>
<evidence type="ECO:0000313" key="6">
    <source>
        <dbReference type="EMBL" id="CAF4478258.1"/>
    </source>
</evidence>
<dbReference type="PANTHER" id="PTHR18896:SF76">
    <property type="entry name" value="PHOSPHOLIPASE"/>
    <property type="match status" value="1"/>
</dbReference>
<dbReference type="PANTHER" id="PTHR18896">
    <property type="entry name" value="PHOSPHOLIPASE D"/>
    <property type="match status" value="1"/>
</dbReference>
<feature type="region of interest" description="Disordered" evidence="4">
    <location>
        <begin position="1"/>
        <end position="21"/>
    </location>
</feature>
<dbReference type="GO" id="GO:0009395">
    <property type="term" value="P:phospholipid catabolic process"/>
    <property type="evidence" value="ECO:0007669"/>
    <property type="project" value="TreeGrafter"/>
</dbReference>
<dbReference type="InterPro" id="IPR015679">
    <property type="entry name" value="PLipase_D_fam"/>
</dbReference>
<evidence type="ECO:0000313" key="5">
    <source>
        <dbReference type="EMBL" id="CAF1601108.1"/>
    </source>
</evidence>
<dbReference type="AlphaFoldDB" id="A0A816ARX0"/>
<accession>A0A816ARX0</accession>
<dbReference type="EMBL" id="CAJOBC010102178">
    <property type="protein sequence ID" value="CAF4478258.1"/>
    <property type="molecule type" value="Genomic_DNA"/>
</dbReference>
<dbReference type="Gene3D" id="3.30.870.10">
    <property type="entry name" value="Endonuclease Chain A"/>
    <property type="match status" value="1"/>
</dbReference>
<evidence type="ECO:0000256" key="2">
    <source>
        <dbReference type="ARBA" id="ARBA00022737"/>
    </source>
</evidence>
<comment type="caution">
    <text evidence="5">The sequence shown here is derived from an EMBL/GenBank/DDBJ whole genome shotgun (WGS) entry which is preliminary data.</text>
</comment>
<dbReference type="Proteomes" id="UP000681722">
    <property type="component" value="Unassembled WGS sequence"/>
</dbReference>
<dbReference type="GO" id="GO:0004630">
    <property type="term" value="F:phospholipase D activity"/>
    <property type="evidence" value="ECO:0007669"/>
    <property type="project" value="UniProtKB-EC"/>
</dbReference>
<proteinExistence type="predicted"/>
<evidence type="ECO:0000313" key="7">
    <source>
        <dbReference type="Proteomes" id="UP000663829"/>
    </source>
</evidence>
<protein>
    <submittedName>
        <fullName evidence="5">Uncharacterized protein</fullName>
    </submittedName>
</protein>
<sequence length="168" mass="20082">KEQQRIEDERNEDSAQRHTSHWVKIQKKMMRQSSFDSDVEHETEQSTAQYPLIDVQIDTTQRFFIGKDYSNSYKKDFEFLEKYNEDYIERDKNPRMPWHDEALVVLGEVARDAARHFIQRWNIHKCELGLNDGSTPFLLPKSYDDKHELNDIDWKSFLDSTPIQVDAQ</sequence>
<keyword evidence="3" id="KW-0443">Lipid metabolism</keyword>
<keyword evidence="7" id="KW-1185">Reference proteome</keyword>
<dbReference type="OrthoDB" id="14911at2759"/>
<dbReference type="EMBL" id="CAJNOQ010035757">
    <property type="protein sequence ID" value="CAF1601108.1"/>
    <property type="molecule type" value="Genomic_DNA"/>
</dbReference>
<dbReference type="Proteomes" id="UP000663829">
    <property type="component" value="Unassembled WGS sequence"/>
</dbReference>
<feature type="compositionally biased region" description="Basic and acidic residues" evidence="4">
    <location>
        <begin position="1"/>
        <end position="16"/>
    </location>
</feature>
<name>A0A816ARX0_9BILA</name>
<dbReference type="GO" id="GO:0060627">
    <property type="term" value="P:regulation of vesicle-mediated transport"/>
    <property type="evidence" value="ECO:0007669"/>
    <property type="project" value="TreeGrafter"/>
</dbReference>
<organism evidence="5 7">
    <name type="scientific">Didymodactylos carnosus</name>
    <dbReference type="NCBI Taxonomy" id="1234261"/>
    <lineage>
        <taxon>Eukaryota</taxon>
        <taxon>Metazoa</taxon>
        <taxon>Spiralia</taxon>
        <taxon>Gnathifera</taxon>
        <taxon>Rotifera</taxon>
        <taxon>Eurotatoria</taxon>
        <taxon>Bdelloidea</taxon>
        <taxon>Philodinida</taxon>
        <taxon>Philodinidae</taxon>
        <taxon>Didymodactylos</taxon>
    </lineage>
</organism>